<accession>A0ABP9RWF6</accession>
<feature type="transmembrane region" description="Helical" evidence="1">
    <location>
        <begin position="81"/>
        <end position="102"/>
    </location>
</feature>
<keyword evidence="1" id="KW-0472">Membrane</keyword>
<reference evidence="3" key="1">
    <citation type="journal article" date="2019" name="Int. J. Syst. Evol. Microbiol.">
        <title>The Global Catalogue of Microorganisms (GCM) 10K type strain sequencing project: providing services to taxonomists for standard genome sequencing and annotation.</title>
        <authorList>
            <consortium name="The Broad Institute Genomics Platform"/>
            <consortium name="The Broad Institute Genome Sequencing Center for Infectious Disease"/>
            <person name="Wu L."/>
            <person name="Ma J."/>
        </authorList>
    </citation>
    <scope>NUCLEOTIDE SEQUENCE [LARGE SCALE GENOMIC DNA]</scope>
    <source>
        <strain evidence="3">JCM 18720</strain>
    </source>
</reference>
<keyword evidence="3" id="KW-1185">Reference proteome</keyword>
<evidence type="ECO:0008006" key="4">
    <source>
        <dbReference type="Google" id="ProtNLM"/>
    </source>
</evidence>
<dbReference type="RefSeq" id="WP_345315668.1">
    <property type="nucleotide sequence ID" value="NZ_BAABLF010000005.1"/>
</dbReference>
<comment type="caution">
    <text evidence="2">The sequence shown here is derived from an EMBL/GenBank/DDBJ whole genome shotgun (WGS) entry which is preliminary data.</text>
</comment>
<keyword evidence="1" id="KW-1133">Transmembrane helix</keyword>
<proteinExistence type="predicted"/>
<evidence type="ECO:0000313" key="3">
    <source>
        <dbReference type="Proteomes" id="UP001501600"/>
    </source>
</evidence>
<name>A0ABP9RWF6_9GAMM</name>
<organism evidence="2 3">
    <name type="scientific">Ferrimonas gelatinilytica</name>
    <dbReference type="NCBI Taxonomy" id="1255257"/>
    <lineage>
        <taxon>Bacteria</taxon>
        <taxon>Pseudomonadati</taxon>
        <taxon>Pseudomonadota</taxon>
        <taxon>Gammaproteobacteria</taxon>
        <taxon>Alteromonadales</taxon>
        <taxon>Ferrimonadaceae</taxon>
        <taxon>Ferrimonas</taxon>
    </lineage>
</organism>
<feature type="transmembrane region" description="Helical" evidence="1">
    <location>
        <begin position="49"/>
        <end position="69"/>
    </location>
</feature>
<keyword evidence="1" id="KW-0812">Transmembrane</keyword>
<evidence type="ECO:0000313" key="2">
    <source>
        <dbReference type="EMBL" id="GAA5188070.1"/>
    </source>
</evidence>
<evidence type="ECO:0000256" key="1">
    <source>
        <dbReference type="SAM" id="Phobius"/>
    </source>
</evidence>
<protein>
    <recommendedName>
        <fullName evidence="4">Zinc ribbon domain-containing protein</fullName>
    </recommendedName>
</protein>
<dbReference type="EMBL" id="BAABLF010000005">
    <property type="protein sequence ID" value="GAA5188070.1"/>
    <property type="molecule type" value="Genomic_DNA"/>
</dbReference>
<dbReference type="Proteomes" id="UP001501600">
    <property type="component" value="Unassembled WGS sequence"/>
</dbReference>
<sequence>MALIHCAGCGKRISDKAPTCPHCQYARDSDPEVAERAGRIRAIRHNQTLMTHSFIALLLFVGGFALWWWGGEAAEGWREPVGTGAMALGFVFYLVTRVRIILARRRA</sequence>
<gene>
    <name evidence="2" type="ORF">GCM10025772_07140</name>
</gene>